<sequence length="83" mass="9467">MRTEADGLTAEEQEALTAIAPLARWHLVWQDEVREWHTAVNCPSCGEHLRYEVSALTDFYCTACDYDWLDDGGPRRMPIPATL</sequence>
<name>A0AAX2RA48_BURCE</name>
<dbReference type="RefSeq" id="WP_134257881.1">
    <property type="nucleotide sequence ID" value="NZ_CAJMXM010000005.1"/>
</dbReference>
<dbReference type="EMBL" id="SNSQ01000115">
    <property type="protein sequence ID" value="TEU31694.1"/>
    <property type="molecule type" value="Genomic_DNA"/>
</dbReference>
<protein>
    <submittedName>
        <fullName evidence="1">Uncharacterized protein</fullName>
    </submittedName>
</protein>
<evidence type="ECO:0000313" key="1">
    <source>
        <dbReference type="EMBL" id="TEU31694.1"/>
    </source>
</evidence>
<gene>
    <name evidence="1" type="ORF">E3D37_44455</name>
</gene>
<dbReference type="SUPFAM" id="SSF57783">
    <property type="entry name" value="Zinc beta-ribbon"/>
    <property type="match status" value="1"/>
</dbReference>
<evidence type="ECO:0000313" key="2">
    <source>
        <dbReference type="Proteomes" id="UP000298234"/>
    </source>
</evidence>
<dbReference type="Proteomes" id="UP000298234">
    <property type="component" value="Unassembled WGS sequence"/>
</dbReference>
<organism evidence="1 2">
    <name type="scientific">Burkholderia cepacia</name>
    <name type="common">Pseudomonas cepacia</name>
    <dbReference type="NCBI Taxonomy" id="292"/>
    <lineage>
        <taxon>Bacteria</taxon>
        <taxon>Pseudomonadati</taxon>
        <taxon>Pseudomonadota</taxon>
        <taxon>Betaproteobacteria</taxon>
        <taxon>Burkholderiales</taxon>
        <taxon>Burkholderiaceae</taxon>
        <taxon>Burkholderia</taxon>
        <taxon>Burkholderia cepacia complex</taxon>
    </lineage>
</organism>
<accession>A0AAX2RA48</accession>
<dbReference type="AlphaFoldDB" id="A0AAX2RA48"/>
<comment type="caution">
    <text evidence="1">The sequence shown here is derived from an EMBL/GenBank/DDBJ whole genome shotgun (WGS) entry which is preliminary data.</text>
</comment>
<reference evidence="1 2" key="1">
    <citation type="submission" date="2019-03" db="EMBL/GenBank/DDBJ databases">
        <title>Burkholderia cepacia outbreak.</title>
        <authorList>
            <person name="Farzana R."/>
            <person name="Walsh T.R."/>
        </authorList>
    </citation>
    <scope>NUCLEOTIDE SEQUENCE [LARGE SCALE GENOMIC DNA]</scope>
    <source>
        <strain evidence="2">d13</strain>
    </source>
</reference>
<proteinExistence type="predicted"/>